<sequence length="249" mass="26263">MTEGPKLVKASDLTNDELLELYAPHPETSGPWVRANFVVSVDGAIATNGSSGGLTSPLDQYVLKLLRDLSDVVLVGANTIRAEDYIGIRTTDERRQWRIARGRPPVPPIAVVSGSANIDPRSRLLTNTEVPPIILTTTTAPAEAKADLAAAGAEVIELGSGAIEAAAIIHTLAERGLREIVCEGGALLTGQLVADHYLNELCITTAPTVLGGTSARMTYSPQGTATAMTCQHIVFDADGAQLARWVRST</sequence>
<proteinExistence type="predicted"/>
<dbReference type="SUPFAM" id="SSF53597">
    <property type="entry name" value="Dihydrofolate reductase-like"/>
    <property type="match status" value="1"/>
</dbReference>
<evidence type="ECO:0000256" key="2">
    <source>
        <dbReference type="ARBA" id="ARBA00022857"/>
    </source>
</evidence>
<organism evidence="5 6">
    <name type="scientific">Nocardia vulneris</name>
    <dbReference type="NCBI Taxonomy" id="1141657"/>
    <lineage>
        <taxon>Bacteria</taxon>
        <taxon>Bacillati</taxon>
        <taxon>Actinomycetota</taxon>
        <taxon>Actinomycetes</taxon>
        <taxon>Mycobacteriales</taxon>
        <taxon>Nocardiaceae</taxon>
        <taxon>Nocardia</taxon>
    </lineage>
</organism>
<feature type="domain" description="Bacterial bifunctional deaminase-reductase C-terminal" evidence="4">
    <location>
        <begin position="31"/>
        <end position="237"/>
    </location>
</feature>
<accession>A0ABR4Z5L1</accession>
<dbReference type="RefSeq" id="WP_043679853.1">
    <property type="nucleotide sequence ID" value="NZ_BDCI01000023.1"/>
</dbReference>
<keyword evidence="6" id="KW-1185">Reference proteome</keyword>
<comment type="caution">
    <text evidence="5">The sequence shown here is derived from an EMBL/GenBank/DDBJ whole genome shotgun (WGS) entry which is preliminary data.</text>
</comment>
<keyword evidence="3" id="KW-0560">Oxidoreductase</keyword>
<dbReference type="Gene3D" id="3.40.430.10">
    <property type="entry name" value="Dihydrofolate Reductase, subunit A"/>
    <property type="match status" value="1"/>
</dbReference>
<dbReference type="PANTHER" id="PTHR38011">
    <property type="entry name" value="DIHYDROFOLATE REDUCTASE FAMILY PROTEIN (AFU_ORTHOLOGUE AFUA_8G06820)"/>
    <property type="match status" value="1"/>
</dbReference>
<evidence type="ECO:0000259" key="4">
    <source>
        <dbReference type="Pfam" id="PF01872"/>
    </source>
</evidence>
<reference evidence="5 6" key="1">
    <citation type="journal article" date="2014" name="Int. J. Syst. Evol. Microbiol.">
        <title>Nocardia vulneris sp. nov., isolated from wounds of human patients in North America.</title>
        <authorList>
            <person name="Lasker B.A."/>
            <person name="Bell M."/>
            <person name="Klenk H.P."/>
            <person name="Sproer C."/>
            <person name="Schumann C."/>
            <person name="Schumann P."/>
            <person name="Brown J.M."/>
        </authorList>
    </citation>
    <scope>NUCLEOTIDE SEQUENCE [LARGE SCALE GENOMIC DNA]</scope>
    <source>
        <strain evidence="5 6">W9851</strain>
    </source>
</reference>
<protein>
    <recommendedName>
        <fullName evidence="4">Bacterial bifunctional deaminase-reductase C-terminal domain-containing protein</fullName>
    </recommendedName>
</protein>
<comment type="pathway">
    <text evidence="1">Cofactor biosynthesis; riboflavin biosynthesis.</text>
</comment>
<gene>
    <name evidence="5" type="ORF">FG87_36225</name>
</gene>
<evidence type="ECO:0000256" key="3">
    <source>
        <dbReference type="ARBA" id="ARBA00023002"/>
    </source>
</evidence>
<evidence type="ECO:0000313" key="6">
    <source>
        <dbReference type="Proteomes" id="UP000031364"/>
    </source>
</evidence>
<dbReference type="EMBL" id="JNFP01000065">
    <property type="protein sequence ID" value="KIA60564.1"/>
    <property type="molecule type" value="Genomic_DNA"/>
</dbReference>
<dbReference type="Proteomes" id="UP000031364">
    <property type="component" value="Unassembled WGS sequence"/>
</dbReference>
<evidence type="ECO:0000256" key="1">
    <source>
        <dbReference type="ARBA" id="ARBA00005104"/>
    </source>
</evidence>
<dbReference type="InterPro" id="IPR050765">
    <property type="entry name" value="Riboflavin_Biosynth_HTPR"/>
</dbReference>
<evidence type="ECO:0000313" key="5">
    <source>
        <dbReference type="EMBL" id="KIA60564.1"/>
    </source>
</evidence>
<name>A0ABR4Z5L1_9NOCA</name>
<keyword evidence="2" id="KW-0521">NADP</keyword>
<dbReference type="Pfam" id="PF01872">
    <property type="entry name" value="RibD_C"/>
    <property type="match status" value="1"/>
</dbReference>
<dbReference type="PANTHER" id="PTHR38011:SF7">
    <property type="entry name" value="2,5-DIAMINO-6-RIBOSYLAMINO-4(3H)-PYRIMIDINONE 5'-PHOSPHATE REDUCTASE"/>
    <property type="match status" value="1"/>
</dbReference>
<dbReference type="InterPro" id="IPR002734">
    <property type="entry name" value="RibDG_C"/>
</dbReference>
<dbReference type="InterPro" id="IPR024072">
    <property type="entry name" value="DHFR-like_dom_sf"/>
</dbReference>